<protein>
    <recommendedName>
        <fullName evidence="4">PEGA domain-containing protein</fullName>
    </recommendedName>
</protein>
<sequence length="179" mass="19168">MDTKVILIGAKALFLLVLSSCASIVSTSAYEYRIESEPNGAKAEILQNGQPVGKVTTPGSFVMDLDHDYAVRFSLDGHKETTVIVQKGVDGWVWGNILIGGLIGLAIDYGTGAMYKPDNGIALVRVSLEKTTASLGEPSQTVARLQLVDSDRRTIEAVVPMKPGQGAETLSIEDYLVKN</sequence>
<proteinExistence type="predicted"/>
<comment type="caution">
    <text evidence="2">The sequence shown here is derived from an EMBL/GenBank/DDBJ whole genome shotgun (WGS) entry which is preliminary data.</text>
</comment>
<keyword evidence="1" id="KW-0732">Signal</keyword>
<evidence type="ECO:0000313" key="3">
    <source>
        <dbReference type="Proteomes" id="UP000460298"/>
    </source>
</evidence>
<feature type="chain" id="PRO_5032549184" description="PEGA domain-containing protein" evidence="1">
    <location>
        <begin position="23"/>
        <end position="179"/>
    </location>
</feature>
<accession>A0A833H063</accession>
<organism evidence="2 3">
    <name type="scientific">Leptonema illini</name>
    <dbReference type="NCBI Taxonomy" id="183"/>
    <lineage>
        <taxon>Bacteria</taxon>
        <taxon>Pseudomonadati</taxon>
        <taxon>Spirochaetota</taxon>
        <taxon>Spirochaetia</taxon>
        <taxon>Leptospirales</taxon>
        <taxon>Leptospiraceae</taxon>
        <taxon>Leptonema</taxon>
    </lineage>
</organism>
<feature type="signal peptide" evidence="1">
    <location>
        <begin position="1"/>
        <end position="22"/>
    </location>
</feature>
<evidence type="ECO:0000256" key="1">
    <source>
        <dbReference type="SAM" id="SignalP"/>
    </source>
</evidence>
<evidence type="ECO:0000313" key="2">
    <source>
        <dbReference type="EMBL" id="KAB2931556.1"/>
    </source>
</evidence>
<name>A0A833H063_9LEPT</name>
<evidence type="ECO:0008006" key="4">
    <source>
        <dbReference type="Google" id="ProtNLM"/>
    </source>
</evidence>
<dbReference type="Proteomes" id="UP000460298">
    <property type="component" value="Unassembled WGS sequence"/>
</dbReference>
<gene>
    <name evidence="2" type="ORF">F9K24_13235</name>
</gene>
<dbReference type="EMBL" id="WBUI01000013">
    <property type="protein sequence ID" value="KAB2931556.1"/>
    <property type="molecule type" value="Genomic_DNA"/>
</dbReference>
<dbReference type="AlphaFoldDB" id="A0A833H063"/>
<reference evidence="2 3" key="1">
    <citation type="submission" date="2019-10" db="EMBL/GenBank/DDBJ databases">
        <title>Extracellular Electron Transfer in a Candidatus Methanoperedens spp. Enrichment Culture.</title>
        <authorList>
            <person name="Berger S."/>
            <person name="Rangel Shaw D."/>
            <person name="Berben T."/>
            <person name="In 'T Zandt M."/>
            <person name="Frank J."/>
            <person name="Reimann J."/>
            <person name="Jetten M.S.M."/>
            <person name="Welte C.U."/>
        </authorList>
    </citation>
    <scope>NUCLEOTIDE SEQUENCE [LARGE SCALE GENOMIC DNA]</scope>
    <source>
        <strain evidence="2">SB12</strain>
    </source>
</reference>